<dbReference type="InterPro" id="IPR000210">
    <property type="entry name" value="BTB/POZ_dom"/>
</dbReference>
<proteinExistence type="predicted"/>
<protein>
    <submittedName>
        <fullName evidence="6">LOW QUALITY PROTEIN: heterogeneous nuclear ribonucleoproteins A2/B1-like</fullName>
    </submittedName>
</protein>
<dbReference type="PROSITE" id="PS50097">
    <property type="entry name" value="BTB"/>
    <property type="match status" value="1"/>
</dbReference>
<dbReference type="Pfam" id="PF00651">
    <property type="entry name" value="BTB"/>
    <property type="match status" value="1"/>
</dbReference>
<dbReference type="Gene3D" id="3.30.710.10">
    <property type="entry name" value="Potassium Channel Kv1.1, Chain A"/>
    <property type="match status" value="1"/>
</dbReference>
<dbReference type="Gene3D" id="3.30.70.330">
    <property type="match status" value="2"/>
</dbReference>
<dbReference type="SUPFAM" id="SSF54928">
    <property type="entry name" value="RNA-binding domain, RBD"/>
    <property type="match status" value="2"/>
</dbReference>
<dbReference type="PANTHER" id="PTHR48026:SF14">
    <property type="entry name" value="HETEROGENEOUS NUCLEAR RIBONUCLEOPROTEIN A1"/>
    <property type="match status" value="1"/>
</dbReference>
<sequence>MEDYFQQWGKVVACNIQRRAFTNESRCCGFVTYSETSQLDDCMKNRPHIIDGKEVKTVRVSRRGEEMTVKKIIVGGKITRKNPIWEYFMEYANVTSVDFIMVKRLNRKRFAFVSFDDYDPVDKIVLKRHHIINGNTLDVDKAVDRGCRASGSTSLPNTDTSLSVITDAVSHLSMDLERLLGQQSFSDVTLYVGGREVQAHKAILSVETQSARAERLRGILEVSLREVEDHRVKKLSAQNLNIRQVEADVLILSAINKGWSSESQC</sequence>
<evidence type="ECO:0000256" key="2">
    <source>
        <dbReference type="PROSITE-ProRule" id="PRU00176"/>
    </source>
</evidence>
<dbReference type="Pfam" id="PF00076">
    <property type="entry name" value="RRM_1"/>
    <property type="match status" value="2"/>
</dbReference>
<reference evidence="6" key="1">
    <citation type="submission" date="2025-08" db="UniProtKB">
        <authorList>
            <consortium name="RefSeq"/>
        </authorList>
    </citation>
    <scope>IDENTIFICATION</scope>
</reference>
<dbReference type="RefSeq" id="XP_014678672.1">
    <property type="nucleotide sequence ID" value="XM_014823186.1"/>
</dbReference>
<evidence type="ECO:0000313" key="6">
    <source>
        <dbReference type="RefSeq" id="XP_014678672.1"/>
    </source>
</evidence>
<gene>
    <name evidence="6" type="primary">LOC106818486</name>
</gene>
<feature type="domain" description="RRM" evidence="4">
    <location>
        <begin position="70"/>
        <end position="144"/>
    </location>
</feature>
<dbReference type="InterPro" id="IPR000504">
    <property type="entry name" value="RRM_dom"/>
</dbReference>
<evidence type="ECO:0000313" key="5">
    <source>
        <dbReference type="Proteomes" id="UP000695022"/>
    </source>
</evidence>
<accession>A0ABM1F2K1</accession>
<dbReference type="SUPFAM" id="SSF54695">
    <property type="entry name" value="POZ domain"/>
    <property type="match status" value="1"/>
</dbReference>
<dbReference type="SMART" id="SM00360">
    <property type="entry name" value="RRM"/>
    <property type="match status" value="2"/>
</dbReference>
<evidence type="ECO:0000259" key="4">
    <source>
        <dbReference type="PROSITE" id="PS50102"/>
    </source>
</evidence>
<dbReference type="InterPro" id="IPR011333">
    <property type="entry name" value="SKP1/BTB/POZ_sf"/>
</dbReference>
<keyword evidence="5" id="KW-1185">Reference proteome</keyword>
<dbReference type="PROSITE" id="PS50102">
    <property type="entry name" value="RRM"/>
    <property type="match status" value="2"/>
</dbReference>
<feature type="domain" description="RRM" evidence="4">
    <location>
        <begin position="1"/>
        <end position="65"/>
    </location>
</feature>
<dbReference type="Proteomes" id="UP000695022">
    <property type="component" value="Unplaced"/>
</dbReference>
<feature type="domain" description="BTB" evidence="3">
    <location>
        <begin position="186"/>
        <end position="205"/>
    </location>
</feature>
<dbReference type="InterPro" id="IPR012677">
    <property type="entry name" value="Nucleotide-bd_a/b_plait_sf"/>
</dbReference>
<dbReference type="InterPro" id="IPR035979">
    <property type="entry name" value="RBD_domain_sf"/>
</dbReference>
<dbReference type="GeneID" id="106818486"/>
<evidence type="ECO:0000259" key="3">
    <source>
        <dbReference type="PROSITE" id="PS50097"/>
    </source>
</evidence>
<evidence type="ECO:0000256" key="1">
    <source>
        <dbReference type="ARBA" id="ARBA00022884"/>
    </source>
</evidence>
<dbReference type="PANTHER" id="PTHR48026">
    <property type="entry name" value="HOMOLOGOUS TO DROSOPHILA SQD (SQUID) PROTEIN"/>
    <property type="match status" value="1"/>
</dbReference>
<organism evidence="5 6">
    <name type="scientific">Priapulus caudatus</name>
    <name type="common">Priapulid worm</name>
    <dbReference type="NCBI Taxonomy" id="37621"/>
    <lineage>
        <taxon>Eukaryota</taxon>
        <taxon>Metazoa</taxon>
        <taxon>Ecdysozoa</taxon>
        <taxon>Scalidophora</taxon>
        <taxon>Priapulida</taxon>
        <taxon>Priapulimorpha</taxon>
        <taxon>Priapulimorphida</taxon>
        <taxon>Priapulidae</taxon>
        <taxon>Priapulus</taxon>
    </lineage>
</organism>
<keyword evidence="1 2" id="KW-0694">RNA-binding</keyword>
<name>A0ABM1F2K1_PRICU</name>